<dbReference type="PRINTS" id="PR00069">
    <property type="entry name" value="ALDKETRDTASE"/>
</dbReference>
<dbReference type="AlphaFoldDB" id="A0A859FF52"/>
<keyword evidence="3" id="KW-1185">Reference proteome</keyword>
<proteinExistence type="predicted"/>
<reference evidence="3" key="1">
    <citation type="submission" date="2019-07" db="EMBL/GenBank/DDBJ databases">
        <title>Bacillus alkalisoli sp. nov. isolated from saline soil.</title>
        <authorList>
            <person name="Sun J.-Q."/>
            <person name="Xu L."/>
        </authorList>
    </citation>
    <scope>NUCLEOTIDE SEQUENCE [LARGE SCALE GENOMIC DNA]</scope>
    <source>
        <strain evidence="3">M4U3P1</strain>
    </source>
</reference>
<protein>
    <submittedName>
        <fullName evidence="2">Aldo/keto reductase</fullName>
    </submittedName>
</protein>
<dbReference type="InterPro" id="IPR020471">
    <property type="entry name" value="AKR"/>
</dbReference>
<dbReference type="InterPro" id="IPR023210">
    <property type="entry name" value="NADP_OxRdtase_dom"/>
</dbReference>
<feature type="domain" description="NADP-dependent oxidoreductase" evidence="1">
    <location>
        <begin position="6"/>
        <end position="295"/>
    </location>
</feature>
<dbReference type="PANTHER" id="PTHR43364">
    <property type="entry name" value="NADH-SPECIFIC METHYLGLYOXAL REDUCTASE-RELATED"/>
    <property type="match status" value="1"/>
</dbReference>
<sequence>MKQIQLGTSQVQTGEVGLGCMRMDSLSAKDARHVIDTALDVGITLFDHADIYGKGNSERVFASAIKDTPSLREKMIVQSKCGIRKGFFDFSKEHIITSVEESLKRLEMDYLDVLLLHRPDALMEPEEVAEAFTRLKEDGKVAYFGVSNQHPGQMELLKAYVREPLLINQVQLSVMHTPMIDASFNVNMYNREAINRDLGIMEYSRLHNMTIQAWSPFQYGMIEGTFMGNEDFPNLNKTLQELADKKGVTDSAIAIAWLLRLPLSVQPIVGTMNTSRLKDISKASEVELTREEWYELYRSAGNELP</sequence>
<evidence type="ECO:0000313" key="2">
    <source>
        <dbReference type="EMBL" id="QKS71601.1"/>
    </source>
</evidence>
<dbReference type="CDD" id="cd19092">
    <property type="entry name" value="AKR_BsYcsN_EcYdhF-like"/>
    <property type="match status" value="1"/>
</dbReference>
<dbReference type="Proteomes" id="UP000318138">
    <property type="component" value="Chromosome"/>
</dbReference>
<dbReference type="KEGG" id="psua:FLK61_33480"/>
<organism evidence="2 3">
    <name type="scientific">Paenalkalicoccus suaedae</name>
    <dbReference type="NCBI Taxonomy" id="2592382"/>
    <lineage>
        <taxon>Bacteria</taxon>
        <taxon>Bacillati</taxon>
        <taxon>Bacillota</taxon>
        <taxon>Bacilli</taxon>
        <taxon>Bacillales</taxon>
        <taxon>Bacillaceae</taxon>
        <taxon>Paenalkalicoccus</taxon>
    </lineage>
</organism>
<name>A0A859FF52_9BACI</name>
<accession>A0A859FF52</accession>
<gene>
    <name evidence="2" type="ORF">FLK61_33480</name>
</gene>
<dbReference type="InterPro" id="IPR036812">
    <property type="entry name" value="NAD(P)_OxRdtase_dom_sf"/>
</dbReference>
<dbReference type="PANTHER" id="PTHR43364:SF1">
    <property type="entry name" value="OXIDOREDUCTASE YDHF"/>
    <property type="match status" value="1"/>
</dbReference>
<dbReference type="InterPro" id="IPR050523">
    <property type="entry name" value="AKR_Detox_Biosynth"/>
</dbReference>
<dbReference type="GO" id="GO:0005829">
    <property type="term" value="C:cytosol"/>
    <property type="evidence" value="ECO:0007669"/>
    <property type="project" value="TreeGrafter"/>
</dbReference>
<evidence type="ECO:0000259" key="1">
    <source>
        <dbReference type="Pfam" id="PF00248"/>
    </source>
</evidence>
<dbReference type="Gene3D" id="3.20.20.100">
    <property type="entry name" value="NADP-dependent oxidoreductase domain"/>
    <property type="match status" value="1"/>
</dbReference>
<dbReference type="SUPFAM" id="SSF51430">
    <property type="entry name" value="NAD(P)-linked oxidoreductase"/>
    <property type="match status" value="1"/>
</dbReference>
<dbReference type="Pfam" id="PF00248">
    <property type="entry name" value="Aldo_ket_red"/>
    <property type="match status" value="1"/>
</dbReference>
<dbReference type="EMBL" id="CP041372">
    <property type="protein sequence ID" value="QKS71601.1"/>
    <property type="molecule type" value="Genomic_DNA"/>
</dbReference>
<dbReference type="GO" id="GO:0016491">
    <property type="term" value="F:oxidoreductase activity"/>
    <property type="evidence" value="ECO:0007669"/>
    <property type="project" value="InterPro"/>
</dbReference>
<dbReference type="RefSeq" id="WP_176009636.1">
    <property type="nucleotide sequence ID" value="NZ_CP041372.2"/>
</dbReference>
<evidence type="ECO:0000313" key="3">
    <source>
        <dbReference type="Proteomes" id="UP000318138"/>
    </source>
</evidence>